<reference evidence="2" key="1">
    <citation type="submission" date="2015-09" db="EMBL/GenBank/DDBJ databases">
        <authorList>
            <consortium name="Pathogen Informatics"/>
        </authorList>
    </citation>
    <scope>NUCLEOTIDE SEQUENCE [LARGE SCALE GENOMIC DNA]</scope>
    <source>
        <strain evidence="2">Lake Konstanz</strain>
    </source>
</reference>
<accession>A0A0S4JME3</accession>
<dbReference type="AlphaFoldDB" id="A0A0S4JME3"/>
<name>A0A0S4JME3_BODSA</name>
<dbReference type="EMBL" id="CYKH01001919">
    <property type="protein sequence ID" value="CUG91401.1"/>
    <property type="molecule type" value="Genomic_DNA"/>
</dbReference>
<gene>
    <name evidence="1" type="ORF">BSAL_31880</name>
</gene>
<organism evidence="1 2">
    <name type="scientific">Bodo saltans</name>
    <name type="common">Flagellated protozoan</name>
    <dbReference type="NCBI Taxonomy" id="75058"/>
    <lineage>
        <taxon>Eukaryota</taxon>
        <taxon>Discoba</taxon>
        <taxon>Euglenozoa</taxon>
        <taxon>Kinetoplastea</taxon>
        <taxon>Metakinetoplastina</taxon>
        <taxon>Eubodonida</taxon>
        <taxon>Bodonidae</taxon>
        <taxon>Bodo</taxon>
    </lineage>
</organism>
<protein>
    <submittedName>
        <fullName evidence="1">Multi-copy leucine-rich repeat protein, putative</fullName>
    </submittedName>
</protein>
<evidence type="ECO:0000313" key="1">
    <source>
        <dbReference type="EMBL" id="CUG91401.1"/>
    </source>
</evidence>
<evidence type="ECO:0000313" key="2">
    <source>
        <dbReference type="Proteomes" id="UP000051952"/>
    </source>
</evidence>
<sequence>MSAAHRNHQLLDKMQRCYMKGMSQPTEDSGNVPLCGVIKIMRTSLLCNIGTAGCGQAILLMQMTVEAVQMLDQMVGEHVEAAARGSTTPEEATRNGEVEQYRRRPLGFFVMFNSSLTSTDRDKYDLAADRYPVLTAIALRVAYSVVVDPSIDYGTFAKMVAKCCNLENDKANFECIVDALRSIWKWDGPMFVAIDEFERPFKRLPLEQFHNGLSDVCHGLLDQSREPFMTPSHKVFSHYVAVSMYTPLSAMDFSTISGRPLIVQPMSLLGVRDLKHHKSYLDIFGKDRKDLGRLRPHQLLCLLHIVLCTGVPRLMNECLRESI</sequence>
<dbReference type="VEuPathDB" id="TriTrypDB:BSAL_31880"/>
<keyword evidence="2" id="KW-1185">Reference proteome</keyword>
<proteinExistence type="predicted"/>
<dbReference type="Proteomes" id="UP000051952">
    <property type="component" value="Unassembled WGS sequence"/>
</dbReference>